<evidence type="ECO:0000313" key="1">
    <source>
        <dbReference type="EMBL" id="MED6174727.1"/>
    </source>
</evidence>
<accession>A0ABU6VM95</accession>
<comment type="caution">
    <text evidence="1">The sequence shown here is derived from an EMBL/GenBank/DDBJ whole genome shotgun (WGS) entry which is preliminary data.</text>
</comment>
<organism evidence="1 2">
    <name type="scientific">Stylosanthes scabra</name>
    <dbReference type="NCBI Taxonomy" id="79078"/>
    <lineage>
        <taxon>Eukaryota</taxon>
        <taxon>Viridiplantae</taxon>
        <taxon>Streptophyta</taxon>
        <taxon>Embryophyta</taxon>
        <taxon>Tracheophyta</taxon>
        <taxon>Spermatophyta</taxon>
        <taxon>Magnoliopsida</taxon>
        <taxon>eudicotyledons</taxon>
        <taxon>Gunneridae</taxon>
        <taxon>Pentapetalae</taxon>
        <taxon>rosids</taxon>
        <taxon>fabids</taxon>
        <taxon>Fabales</taxon>
        <taxon>Fabaceae</taxon>
        <taxon>Papilionoideae</taxon>
        <taxon>50 kb inversion clade</taxon>
        <taxon>dalbergioids sensu lato</taxon>
        <taxon>Dalbergieae</taxon>
        <taxon>Pterocarpus clade</taxon>
        <taxon>Stylosanthes</taxon>
    </lineage>
</organism>
<name>A0ABU6VM95_9FABA</name>
<gene>
    <name evidence="1" type="ORF">PIB30_071822</name>
</gene>
<proteinExistence type="predicted"/>
<reference evidence="1 2" key="1">
    <citation type="journal article" date="2023" name="Plants (Basel)">
        <title>Bridging the Gap: Combining Genomics and Transcriptomics Approaches to Understand Stylosanthes scabra, an Orphan Legume from the Brazilian Caatinga.</title>
        <authorList>
            <person name="Ferreira-Neto J.R.C."/>
            <person name="da Silva M.D."/>
            <person name="Binneck E."/>
            <person name="de Melo N.F."/>
            <person name="da Silva R.H."/>
            <person name="de Melo A.L.T.M."/>
            <person name="Pandolfi V."/>
            <person name="Bustamante F.O."/>
            <person name="Brasileiro-Vidal A.C."/>
            <person name="Benko-Iseppon A.M."/>
        </authorList>
    </citation>
    <scope>NUCLEOTIDE SEQUENCE [LARGE SCALE GENOMIC DNA]</scope>
    <source>
        <tissue evidence="1">Leaves</tissue>
    </source>
</reference>
<keyword evidence="2" id="KW-1185">Reference proteome</keyword>
<dbReference type="Proteomes" id="UP001341840">
    <property type="component" value="Unassembled WGS sequence"/>
</dbReference>
<dbReference type="EMBL" id="JASCZI010151872">
    <property type="protein sequence ID" value="MED6174727.1"/>
    <property type="molecule type" value="Genomic_DNA"/>
</dbReference>
<evidence type="ECO:0000313" key="2">
    <source>
        <dbReference type="Proteomes" id="UP001341840"/>
    </source>
</evidence>
<sequence>MDITLESEYLEFVFSQRKYIKKPVRNPPHVLPSEGTHCPQNKILQLVKRVNTFDVAQYWVRTHKPDAILLPCHLTVRIQLRKTSCKNAKPTELFMFMELSSSFVITGLRLSAKAGYLGVARLTTTR</sequence>
<protein>
    <submittedName>
        <fullName evidence="1">Uncharacterized protein</fullName>
    </submittedName>
</protein>